<evidence type="ECO:0000313" key="2">
    <source>
        <dbReference type="EMBL" id="KAJ8299912.1"/>
    </source>
</evidence>
<keyword evidence="3" id="KW-1185">Reference proteome</keyword>
<dbReference type="SUPFAM" id="SSF54447">
    <property type="entry name" value="ssDNA-binding transcriptional regulator domain"/>
    <property type="match status" value="1"/>
</dbReference>
<evidence type="ECO:0000259" key="1">
    <source>
        <dbReference type="Pfam" id="PF02229"/>
    </source>
</evidence>
<feature type="domain" description="Transcriptional coactivator p15 (PC4) C-terminal" evidence="1">
    <location>
        <begin position="6"/>
        <end position="52"/>
    </location>
</feature>
<protein>
    <recommendedName>
        <fullName evidence="1">Transcriptional coactivator p15 (PC4) C-terminal domain-containing protein</fullName>
    </recommendedName>
</protein>
<accession>A0ABQ9E7Q7</accession>
<organism evidence="2 3">
    <name type="scientific">Tegillarca granosa</name>
    <name type="common">Malaysian cockle</name>
    <name type="synonym">Anadara granosa</name>
    <dbReference type="NCBI Taxonomy" id="220873"/>
    <lineage>
        <taxon>Eukaryota</taxon>
        <taxon>Metazoa</taxon>
        <taxon>Spiralia</taxon>
        <taxon>Lophotrochozoa</taxon>
        <taxon>Mollusca</taxon>
        <taxon>Bivalvia</taxon>
        <taxon>Autobranchia</taxon>
        <taxon>Pteriomorphia</taxon>
        <taxon>Arcoida</taxon>
        <taxon>Arcoidea</taxon>
        <taxon>Arcidae</taxon>
        <taxon>Tegillarca</taxon>
    </lineage>
</organism>
<dbReference type="EMBL" id="JARBDR010000919">
    <property type="protein sequence ID" value="KAJ8299912.1"/>
    <property type="molecule type" value="Genomic_DNA"/>
</dbReference>
<reference evidence="2 3" key="1">
    <citation type="submission" date="2022-12" db="EMBL/GenBank/DDBJ databases">
        <title>Chromosome-level genome of Tegillarca granosa.</title>
        <authorList>
            <person name="Kim J."/>
        </authorList>
    </citation>
    <scope>NUCLEOTIDE SEQUENCE [LARGE SCALE GENOMIC DNA]</scope>
    <source>
        <strain evidence="2">Teg-2019</strain>
        <tissue evidence="2">Adductor muscle</tissue>
    </source>
</reference>
<dbReference type="InterPro" id="IPR009044">
    <property type="entry name" value="ssDNA-bd_transcriptional_reg"/>
</dbReference>
<dbReference type="Proteomes" id="UP001217089">
    <property type="component" value="Unassembled WGS sequence"/>
</dbReference>
<proteinExistence type="predicted"/>
<dbReference type="InterPro" id="IPR003173">
    <property type="entry name" value="PC4_C"/>
</dbReference>
<dbReference type="Pfam" id="PF02229">
    <property type="entry name" value="PC4"/>
    <property type="match status" value="1"/>
</dbReference>
<sequence length="105" mass="12166">MANYGDEQYVVVEPFKGELKVHIRQYEKGINGLFPTNRGIVLHLEKWKKLEELYSEKADQSVTRFHNAGEEVNFMQHLGTVEPRKGCYENDQAIIDKRTGGDRIL</sequence>
<gene>
    <name evidence="2" type="ORF">KUTeg_021431</name>
</gene>
<dbReference type="Gene3D" id="2.30.31.10">
    <property type="entry name" value="Transcriptional Coactivator Pc4, Chain A"/>
    <property type="match status" value="1"/>
</dbReference>
<comment type="caution">
    <text evidence="2">The sequence shown here is derived from an EMBL/GenBank/DDBJ whole genome shotgun (WGS) entry which is preliminary data.</text>
</comment>
<evidence type="ECO:0000313" key="3">
    <source>
        <dbReference type="Proteomes" id="UP001217089"/>
    </source>
</evidence>
<name>A0ABQ9E7Q7_TEGGR</name>